<feature type="region of interest" description="Disordered" evidence="1">
    <location>
        <begin position="91"/>
        <end position="113"/>
    </location>
</feature>
<evidence type="ECO:0000313" key="2">
    <source>
        <dbReference type="EMBL" id="MBA8885843.1"/>
    </source>
</evidence>
<accession>A0A839ETD7</accession>
<evidence type="ECO:0000256" key="1">
    <source>
        <dbReference type="SAM" id="MobiDB-lite"/>
    </source>
</evidence>
<organism evidence="2 3">
    <name type="scientific">Dokdonella fugitiva</name>
    <dbReference type="NCBI Taxonomy" id="328517"/>
    <lineage>
        <taxon>Bacteria</taxon>
        <taxon>Pseudomonadati</taxon>
        <taxon>Pseudomonadota</taxon>
        <taxon>Gammaproteobacteria</taxon>
        <taxon>Lysobacterales</taxon>
        <taxon>Rhodanobacteraceae</taxon>
        <taxon>Dokdonella</taxon>
    </lineage>
</organism>
<protein>
    <submittedName>
        <fullName evidence="2">Uncharacterized protein</fullName>
    </submittedName>
</protein>
<keyword evidence="3" id="KW-1185">Reference proteome</keyword>
<gene>
    <name evidence="2" type="ORF">FHW12_000034</name>
</gene>
<dbReference type="EMBL" id="JACGXL010000001">
    <property type="protein sequence ID" value="MBA8885843.1"/>
    <property type="molecule type" value="Genomic_DNA"/>
</dbReference>
<proteinExistence type="predicted"/>
<dbReference type="AlphaFoldDB" id="A0A839ETD7"/>
<dbReference type="Proteomes" id="UP000550401">
    <property type="component" value="Unassembled WGS sequence"/>
</dbReference>
<comment type="caution">
    <text evidence="2">The sequence shown here is derived from an EMBL/GenBank/DDBJ whole genome shotgun (WGS) entry which is preliminary data.</text>
</comment>
<sequence length="113" mass="11816">MVDEDDVGIERALVVAQFLGLAGADEITRVRPLDARGQAADDGRAGGAGEFGELVERERIGAPGRLRLQQQRALAFSGSFEQRSDLATGLGTSSGAILHGSARDDAGSPARWP</sequence>
<name>A0A839ETD7_9GAMM</name>
<evidence type="ECO:0000313" key="3">
    <source>
        <dbReference type="Proteomes" id="UP000550401"/>
    </source>
</evidence>
<reference evidence="2 3" key="1">
    <citation type="submission" date="2020-07" db="EMBL/GenBank/DDBJ databases">
        <title>Genomic Encyclopedia of Type Strains, Phase IV (KMG-V): Genome sequencing to study the core and pangenomes of soil and plant-associated prokaryotes.</title>
        <authorList>
            <person name="Whitman W."/>
        </authorList>
    </citation>
    <scope>NUCLEOTIDE SEQUENCE [LARGE SCALE GENOMIC DNA]</scope>
    <source>
        <strain evidence="2 3">RH2WT43</strain>
    </source>
</reference>